<dbReference type="InterPro" id="IPR007110">
    <property type="entry name" value="Ig-like_dom"/>
</dbReference>
<dbReference type="GO" id="GO:0098609">
    <property type="term" value="P:cell-cell adhesion"/>
    <property type="evidence" value="ECO:0007669"/>
    <property type="project" value="TreeGrafter"/>
</dbReference>
<feature type="transmembrane region" description="Helical" evidence="6">
    <location>
        <begin position="75"/>
        <end position="96"/>
    </location>
</feature>
<proteinExistence type="predicted"/>
<evidence type="ECO:0000259" key="7">
    <source>
        <dbReference type="PROSITE" id="PS50835"/>
    </source>
</evidence>
<evidence type="ECO:0000313" key="8">
    <source>
        <dbReference type="Ensembl" id="ENSSAUP00010041672.1"/>
    </source>
</evidence>
<reference evidence="8" key="3">
    <citation type="submission" date="2025-09" db="UniProtKB">
        <authorList>
            <consortium name="Ensembl"/>
        </authorList>
    </citation>
    <scope>IDENTIFICATION</scope>
</reference>
<dbReference type="InterPro" id="IPR003599">
    <property type="entry name" value="Ig_sub"/>
</dbReference>
<feature type="transmembrane region" description="Helical" evidence="6">
    <location>
        <begin position="285"/>
        <end position="305"/>
    </location>
</feature>
<keyword evidence="3" id="KW-1015">Disulfide bond</keyword>
<dbReference type="PROSITE" id="PS50835">
    <property type="entry name" value="IG_LIKE"/>
    <property type="match status" value="2"/>
</dbReference>
<dbReference type="GO" id="GO:0050839">
    <property type="term" value="F:cell adhesion molecule binding"/>
    <property type="evidence" value="ECO:0007669"/>
    <property type="project" value="TreeGrafter"/>
</dbReference>
<dbReference type="SUPFAM" id="SSF48726">
    <property type="entry name" value="Immunoglobulin"/>
    <property type="match status" value="2"/>
</dbReference>
<keyword evidence="2 6" id="KW-0472">Membrane</keyword>
<keyword evidence="5" id="KW-0393">Immunoglobulin domain</keyword>
<feature type="domain" description="Ig-like" evidence="7">
    <location>
        <begin position="186"/>
        <end position="279"/>
    </location>
</feature>
<dbReference type="InterPro" id="IPR036179">
    <property type="entry name" value="Ig-like_dom_sf"/>
</dbReference>
<dbReference type="PANTHER" id="PTHR11640:SF158">
    <property type="entry name" value="V-SET AND IMMUNOGLOBULIN DOMAIN-CONTAINING PROTEIN 10-LIKE 2"/>
    <property type="match status" value="1"/>
</dbReference>
<evidence type="ECO:0000313" key="9">
    <source>
        <dbReference type="Proteomes" id="UP000472265"/>
    </source>
</evidence>
<dbReference type="Gene3D" id="2.60.40.10">
    <property type="entry name" value="Immunoglobulins"/>
    <property type="match status" value="2"/>
</dbReference>
<organism evidence="8 9">
    <name type="scientific">Sparus aurata</name>
    <name type="common">Gilthead sea bream</name>
    <dbReference type="NCBI Taxonomy" id="8175"/>
    <lineage>
        <taxon>Eukaryota</taxon>
        <taxon>Metazoa</taxon>
        <taxon>Chordata</taxon>
        <taxon>Craniata</taxon>
        <taxon>Vertebrata</taxon>
        <taxon>Euteleostomi</taxon>
        <taxon>Actinopterygii</taxon>
        <taxon>Neopterygii</taxon>
        <taxon>Teleostei</taxon>
        <taxon>Neoteleostei</taxon>
        <taxon>Acanthomorphata</taxon>
        <taxon>Eupercaria</taxon>
        <taxon>Spariformes</taxon>
        <taxon>Sparidae</taxon>
        <taxon>Sparus</taxon>
    </lineage>
</organism>
<dbReference type="Proteomes" id="UP000472265">
    <property type="component" value="Chromosome 13"/>
</dbReference>
<keyword evidence="6" id="KW-1133">Transmembrane helix</keyword>
<dbReference type="GO" id="GO:0005886">
    <property type="term" value="C:plasma membrane"/>
    <property type="evidence" value="ECO:0007669"/>
    <property type="project" value="TreeGrafter"/>
</dbReference>
<protein>
    <submittedName>
        <fullName evidence="8">Transmembrane and immunoglobulin domain containing 1</fullName>
    </submittedName>
</protein>
<dbReference type="InterPro" id="IPR051275">
    <property type="entry name" value="Cell_adhesion_signaling"/>
</dbReference>
<dbReference type="AlphaFoldDB" id="A0A671WUK9"/>
<dbReference type="InterPro" id="IPR013783">
    <property type="entry name" value="Ig-like_fold"/>
</dbReference>
<dbReference type="PANTHER" id="PTHR11640">
    <property type="entry name" value="NEPHRIN"/>
    <property type="match status" value="1"/>
</dbReference>
<dbReference type="GO" id="GO:0005911">
    <property type="term" value="C:cell-cell junction"/>
    <property type="evidence" value="ECO:0007669"/>
    <property type="project" value="TreeGrafter"/>
</dbReference>
<feature type="domain" description="Ig-like" evidence="7">
    <location>
        <begin position="94"/>
        <end position="179"/>
    </location>
</feature>
<accession>A0A671WUK9</accession>
<feature type="transmembrane region" description="Helical" evidence="6">
    <location>
        <begin position="26"/>
        <end position="54"/>
    </location>
</feature>
<keyword evidence="6" id="KW-0812">Transmembrane</keyword>
<evidence type="ECO:0000256" key="5">
    <source>
        <dbReference type="ARBA" id="ARBA00023319"/>
    </source>
</evidence>
<reference evidence="8" key="2">
    <citation type="submission" date="2025-08" db="UniProtKB">
        <authorList>
            <consortium name="Ensembl"/>
        </authorList>
    </citation>
    <scope>IDENTIFICATION</scope>
</reference>
<dbReference type="SMART" id="SM00409">
    <property type="entry name" value="IG"/>
    <property type="match status" value="2"/>
</dbReference>
<comment type="subcellular location">
    <subcellularLocation>
        <location evidence="1">Membrane</location>
        <topology evidence="1">Single-pass type I membrane protein</topology>
    </subcellularLocation>
</comment>
<evidence type="ECO:0000256" key="3">
    <source>
        <dbReference type="ARBA" id="ARBA00023157"/>
    </source>
</evidence>
<evidence type="ECO:0000256" key="6">
    <source>
        <dbReference type="SAM" id="Phobius"/>
    </source>
</evidence>
<evidence type="ECO:0000256" key="2">
    <source>
        <dbReference type="ARBA" id="ARBA00023136"/>
    </source>
</evidence>
<dbReference type="OMA" id="TCQLARN"/>
<sequence length="321" mass="35933">MQTHFCHCSCNTTCSTAFTLMQYYIIYIYIFFRVFSCTCIIMLISSFALFPVIFPYIQVYQRKSKMKLMFRLPPFYLLLFCATQALGVTIDSVPGFNSDGVIQTELEKTVSLVCQRDSGSEPQADEELVWLRNGALVSLKEGNKEVRSSVCVTPVLYADNGANFTCHLSKNVTFSASIILDVTYPPQISGSEEVTVEEESDLLLQCDIEANPPVANTSWTLNGEELDLAAGGFTVTNDGFKIHLLVNKVEKSLHEGTYECSAYSNKYGQHTKTFHVTLTEKTMKFPLMPIIAGLVVVFLTLLLAFASRWKKIAKCCKKISK</sequence>
<gene>
    <name evidence="8" type="primary">tmigd1</name>
</gene>
<name>A0A671WUK9_SPAAU</name>
<dbReference type="GeneTree" id="ENSGT00510000048311"/>
<keyword evidence="4" id="KW-0325">Glycoprotein</keyword>
<keyword evidence="9" id="KW-1185">Reference proteome</keyword>
<evidence type="ECO:0000256" key="4">
    <source>
        <dbReference type="ARBA" id="ARBA00023180"/>
    </source>
</evidence>
<evidence type="ECO:0000256" key="1">
    <source>
        <dbReference type="ARBA" id="ARBA00004479"/>
    </source>
</evidence>
<dbReference type="Pfam" id="PF13927">
    <property type="entry name" value="Ig_3"/>
    <property type="match status" value="1"/>
</dbReference>
<reference evidence="8" key="1">
    <citation type="submission" date="2021-04" db="EMBL/GenBank/DDBJ databases">
        <authorList>
            <consortium name="Wellcome Sanger Institute Data Sharing"/>
        </authorList>
    </citation>
    <scope>NUCLEOTIDE SEQUENCE [LARGE SCALE GENOMIC DNA]</scope>
</reference>
<dbReference type="InParanoid" id="A0A671WUK9"/>
<dbReference type="Ensembl" id="ENSSAUT00010043876.1">
    <property type="protein sequence ID" value="ENSSAUP00010041672.1"/>
    <property type="gene ID" value="ENSSAUG00010017545.1"/>
</dbReference>